<dbReference type="GO" id="GO:0034727">
    <property type="term" value="P:piecemeal microautophagy of the nucleus"/>
    <property type="evidence" value="ECO:0007669"/>
    <property type="project" value="TreeGrafter"/>
</dbReference>
<evidence type="ECO:0000313" key="13">
    <source>
        <dbReference type="EMBL" id="KAJ7967449.1"/>
    </source>
</evidence>
<sequence>MFPWNIAKSAEAMFSRWAVKRVCKFLLKKKLGQFILGDIDLDQLDVQLSQGTIQLNDLALNVDYVNKKLGEAVSLMVKEGSIGSLSVKMPWRGKGCQVEVNDLELVISPIAEKNSTSGDETRRFGEDSHRNLHFSSTGPEHEMEDNAAKSTFMDVHEGVKTIAKMVKWFLTSFHVKISNLIVAFDPNSGKEDKKTECPTSLVLRISEIECGTCISEDAESSANILGISQLTNFVKFQGGIIELLHMDDAARQACCSHALGASFGEPVSRCCLKRATSPIMTGKKGGFCGNVKLSIPWKNGSLDARKLDADVSIDPLVLRFQPSTIKWLSRFWETYTSFEKESRECTHYNSTDSVHLKSISLCHSPSPVSGANAADVVIPVSGSSPADISSFTLPGLVTEALLPGAHLISDWVPFSINKNKKDVLLEEIDFGASVDQFFECIDGVRSFQSALGSSGVWNWTCSVFSAITAASSLASGSLHIPSEQKHVETNLRVTLLGISIVFSLHGEEQNHFCAAKSVGDSDIIVLGAELREIRLVCQVCPRATVVEGTVKYMEVAHFLSNEADAIGRGLQEYDDNNINNNTVWIQHLQHEVHGALPQSASYTVDPDSDESTGLGADLLFGDKIDLVKVVLFKTSGVTHAKIVVESSSSHGSVTGPTSFSLTISPFTLWLQFPVINMIMDLLKDVEKMVEVKNKRNEISLKASGKNYGSSLVDVTRGSSTCVKTLPSTETLHGDILIPNARVFLCFPLGSGGDHIRLYSWEQFIVLDFTSPSSLNKGGATGTSSISDASSKKRYPSTATRSLQLNLSDLNIYLVSSDDSGKLNSCNSKSDRFSAEHFLSVTNKTGFYSIISMVWQDGQVTGPWIAKKAKLLATSEVSRGRDDFAGRGYEFASVSTVKDLEDLKSQTRQEMILSSTFFMHVNVSEVTVNLSSSQYRGLNFLLGQMLNRLSCMTSDAATSSGDAFVLQTSIFVESETLKVVISLDTGENTRGSMQSELPGLWCQLKLDIQKFELLSVKNTGGIEGANFLRLAHGEGKLWGSVDEVPSQEFLLISCSNSSMKRGDGGGSNALLSRLAGSDIVNFWDPESLHNVTSITISCGTVVAVGGRLDWFNGIFSFFSSPSTDIKEASDDSVSKRGINATSTATFVLNLVDVGLSYEPYMRNPSLESGSGFSYITEEMGEQCVTCLLAASSLTLSNSTVEDLIANDYKIRLQDLGLLLHVISGPEIHSGTYSVEHLQKTGYVKVAEEALVEAILKTNCRNGLIWELELSKSHIYVKTCHDTTTSLVRLASQLQQLFAPDVEESIVHLQSRWDSVKQAQQRDDFNGESSSFCSDRVAATAQACTSKVNTEDDSRLVGLMDEICENAFHVNNNSAYQADCAGSGSFVPLVGSFDREVFNKRIDEPEIFSHEFPFSESPLIGLESSQTSFLQKGNFPEIIEGYCLSELRPLSELSVGLDSPELLRYQYSNMGNQGTGRGSGQWYGDTSLKILENHISEASKQTASKNLPDCVLPSDPSTHNGIERACGRLLLKNINIRWRIYSGSDWHDSTENGENSANICGRDTTVCLELALSGMRFQYDIFPVGGVYVSKMFLSVQDFHLYDRSKDAPWKLILGYYNSKDHPRESSSKSFKLELEAVRPDPLTPLEEYRLRIAVLPILLHLHQCQLDFLISFFGGRTSTNDLSSNCCQNSEGSKLLPEKSKNLTSHTIELEALLPYFQKFNIRPLLVRVDYSPHHVDLAALRRGKYVELVNLVPWKGVELCLKNVESAGIYGWGSVCETILGEWLEDISQNQIHKILRGVPTVRSLIAVGAGAAKLVSSPVENYKKEHRVLKGMQRGTFAFLRSISLEAVGLGVHLAAGAHDILLQAEYILTSIPASVTFPVQDKSMIDARCNQPKDAQQGIKQAYERLSDGLGKSASVLVQSPLKKYQRGSGAGPALATAVRAVPAAAIAPASACASAVHCALLGFRNSLDPERKKESIEKYCPTQPWEERGSRDD</sequence>
<dbReference type="InterPro" id="IPR026849">
    <property type="entry name" value="ATG2"/>
</dbReference>
<evidence type="ECO:0000256" key="7">
    <source>
        <dbReference type="ARBA" id="ARBA00023006"/>
    </source>
</evidence>
<dbReference type="GO" id="GO:0061723">
    <property type="term" value="P:glycophagy"/>
    <property type="evidence" value="ECO:0007669"/>
    <property type="project" value="TreeGrafter"/>
</dbReference>
<feature type="region of interest" description="Disordered" evidence="12">
    <location>
        <begin position="1973"/>
        <end position="1996"/>
    </location>
</feature>
<feature type="region of interest" description="Disordered" evidence="12">
    <location>
        <begin position="115"/>
        <end position="143"/>
    </location>
</feature>
<comment type="catalytic activity">
    <reaction evidence="11">
        <text>a 1,2-diacyl-sn-glycero-3-phosphoethanolamine(in) = a 1,2-diacyl-sn-glycero-3-phosphoethanolamine(out)</text>
        <dbReference type="Rhea" id="RHEA:38895"/>
        <dbReference type="ChEBI" id="CHEBI:64612"/>
    </reaction>
</comment>
<dbReference type="GO" id="GO:0034045">
    <property type="term" value="C:phagophore assembly site membrane"/>
    <property type="evidence" value="ECO:0007669"/>
    <property type="project" value="UniProtKB-SubCell"/>
</dbReference>
<accession>A0AAD7M016</accession>
<dbReference type="GO" id="GO:0043495">
    <property type="term" value="F:protein-membrane adaptor activity"/>
    <property type="evidence" value="ECO:0007669"/>
    <property type="project" value="TreeGrafter"/>
</dbReference>
<dbReference type="GO" id="GO:0061709">
    <property type="term" value="P:reticulophagy"/>
    <property type="evidence" value="ECO:0007669"/>
    <property type="project" value="TreeGrafter"/>
</dbReference>
<dbReference type="GO" id="GO:0006869">
    <property type="term" value="P:lipid transport"/>
    <property type="evidence" value="ECO:0007669"/>
    <property type="project" value="UniProtKB-KW"/>
</dbReference>
<evidence type="ECO:0000313" key="14">
    <source>
        <dbReference type="Proteomes" id="UP001163823"/>
    </source>
</evidence>
<evidence type="ECO:0000256" key="12">
    <source>
        <dbReference type="SAM" id="MobiDB-lite"/>
    </source>
</evidence>
<dbReference type="GO" id="GO:0061908">
    <property type="term" value="C:phagophore"/>
    <property type="evidence" value="ECO:0007669"/>
    <property type="project" value="TreeGrafter"/>
</dbReference>
<dbReference type="GO" id="GO:0000422">
    <property type="term" value="P:autophagy of mitochondrion"/>
    <property type="evidence" value="ECO:0007669"/>
    <property type="project" value="TreeGrafter"/>
</dbReference>
<keyword evidence="9" id="KW-0472">Membrane</keyword>
<feature type="compositionally biased region" description="Basic and acidic residues" evidence="12">
    <location>
        <begin position="119"/>
        <end position="130"/>
    </location>
</feature>
<evidence type="ECO:0000256" key="11">
    <source>
        <dbReference type="ARBA" id="ARBA00024615"/>
    </source>
</evidence>
<keyword evidence="5" id="KW-0813">Transport</keyword>
<organism evidence="13 14">
    <name type="scientific">Quillaja saponaria</name>
    <name type="common">Soap bark tree</name>
    <dbReference type="NCBI Taxonomy" id="32244"/>
    <lineage>
        <taxon>Eukaryota</taxon>
        <taxon>Viridiplantae</taxon>
        <taxon>Streptophyta</taxon>
        <taxon>Embryophyta</taxon>
        <taxon>Tracheophyta</taxon>
        <taxon>Spermatophyta</taxon>
        <taxon>Magnoliopsida</taxon>
        <taxon>eudicotyledons</taxon>
        <taxon>Gunneridae</taxon>
        <taxon>Pentapetalae</taxon>
        <taxon>rosids</taxon>
        <taxon>fabids</taxon>
        <taxon>Fabales</taxon>
        <taxon>Quillajaceae</taxon>
        <taxon>Quillaja</taxon>
    </lineage>
</organism>
<dbReference type="Proteomes" id="UP001163823">
    <property type="component" value="Chromosome 5"/>
</dbReference>
<name>A0AAD7M016_QUISA</name>
<comment type="caution">
    <text evidence="13">The sequence shown here is derived from an EMBL/GenBank/DDBJ whole genome shotgun (WGS) entry which is preliminary data.</text>
</comment>
<evidence type="ECO:0000256" key="2">
    <source>
        <dbReference type="ARBA" id="ARBA00004623"/>
    </source>
</evidence>
<evidence type="ECO:0000256" key="5">
    <source>
        <dbReference type="ARBA" id="ARBA00022448"/>
    </source>
</evidence>
<dbReference type="GO" id="GO:0000045">
    <property type="term" value="P:autophagosome assembly"/>
    <property type="evidence" value="ECO:0007669"/>
    <property type="project" value="TreeGrafter"/>
</dbReference>
<comment type="subcellular location">
    <subcellularLocation>
        <location evidence="1">Endoplasmic reticulum membrane</location>
        <topology evidence="1">Peripheral membrane protein</topology>
    </subcellularLocation>
    <subcellularLocation>
        <location evidence="2">Preautophagosomal structure membrane</location>
        <topology evidence="2">Peripheral membrane protein</topology>
    </subcellularLocation>
</comment>
<keyword evidence="7" id="KW-0072">Autophagy</keyword>
<comment type="catalytic activity">
    <reaction evidence="10">
        <text>a 1,2-diacyl-sn-glycero-3-phospho-L-serine(in) = a 1,2-diacyl-sn-glycero-3-phospho-L-serine(out)</text>
        <dbReference type="Rhea" id="RHEA:38663"/>
        <dbReference type="ChEBI" id="CHEBI:57262"/>
    </reaction>
</comment>
<proteinExistence type="inferred from homology"/>
<keyword evidence="14" id="KW-1185">Reference proteome</keyword>
<dbReference type="GO" id="GO:0032266">
    <property type="term" value="F:phosphatidylinositol-3-phosphate binding"/>
    <property type="evidence" value="ECO:0007669"/>
    <property type="project" value="TreeGrafter"/>
</dbReference>
<dbReference type="PANTHER" id="PTHR13190">
    <property type="entry name" value="AUTOPHAGY-RELATED 2, ISOFORM A"/>
    <property type="match status" value="1"/>
</dbReference>
<protein>
    <recommendedName>
        <fullName evidence="4">Autophagy-related protein 2</fullName>
    </recommendedName>
</protein>
<keyword evidence="6" id="KW-0256">Endoplasmic reticulum</keyword>
<evidence type="ECO:0000256" key="3">
    <source>
        <dbReference type="ARBA" id="ARBA00009714"/>
    </source>
</evidence>
<evidence type="ECO:0000256" key="10">
    <source>
        <dbReference type="ARBA" id="ARBA00024479"/>
    </source>
</evidence>
<dbReference type="Pfam" id="PF13329">
    <property type="entry name" value="ATG2_CAD"/>
    <property type="match status" value="3"/>
</dbReference>
<dbReference type="GO" id="GO:0005789">
    <property type="term" value="C:endoplasmic reticulum membrane"/>
    <property type="evidence" value="ECO:0007669"/>
    <property type="project" value="UniProtKB-SubCell"/>
</dbReference>
<dbReference type="PANTHER" id="PTHR13190:SF1">
    <property type="entry name" value="AUTOPHAGY-RELATED 2, ISOFORM A"/>
    <property type="match status" value="1"/>
</dbReference>
<dbReference type="KEGG" id="qsa:O6P43_011708"/>
<keyword evidence="8" id="KW-0445">Lipid transport</keyword>
<evidence type="ECO:0000256" key="1">
    <source>
        <dbReference type="ARBA" id="ARBA00004406"/>
    </source>
</evidence>
<evidence type="ECO:0000256" key="4">
    <source>
        <dbReference type="ARBA" id="ARBA00018070"/>
    </source>
</evidence>
<dbReference type="EMBL" id="JARAOO010000005">
    <property type="protein sequence ID" value="KAJ7967449.1"/>
    <property type="molecule type" value="Genomic_DNA"/>
</dbReference>
<evidence type="ECO:0000256" key="9">
    <source>
        <dbReference type="ARBA" id="ARBA00023136"/>
    </source>
</evidence>
<comment type="similarity">
    <text evidence="3">Belongs to the ATG2 family.</text>
</comment>
<reference evidence="13" key="1">
    <citation type="journal article" date="2023" name="Science">
        <title>Elucidation of the pathway for biosynthesis of saponin adjuvants from the soapbark tree.</title>
        <authorList>
            <person name="Reed J."/>
            <person name="Orme A."/>
            <person name="El-Demerdash A."/>
            <person name="Owen C."/>
            <person name="Martin L.B.B."/>
            <person name="Misra R.C."/>
            <person name="Kikuchi S."/>
            <person name="Rejzek M."/>
            <person name="Martin A.C."/>
            <person name="Harkess A."/>
            <person name="Leebens-Mack J."/>
            <person name="Louveau T."/>
            <person name="Stephenson M.J."/>
            <person name="Osbourn A."/>
        </authorList>
    </citation>
    <scope>NUCLEOTIDE SEQUENCE</scope>
    <source>
        <strain evidence="13">S10</strain>
    </source>
</reference>
<gene>
    <name evidence="13" type="ORF">O6P43_011708</name>
</gene>
<evidence type="ECO:0000256" key="8">
    <source>
        <dbReference type="ARBA" id="ARBA00023055"/>
    </source>
</evidence>
<evidence type="ECO:0000256" key="6">
    <source>
        <dbReference type="ARBA" id="ARBA00022824"/>
    </source>
</evidence>